<dbReference type="GO" id="GO:0030246">
    <property type="term" value="F:carbohydrate binding"/>
    <property type="evidence" value="ECO:0007669"/>
    <property type="project" value="InterPro"/>
</dbReference>
<dbReference type="RefSeq" id="WP_184728699.1">
    <property type="nucleotide sequence ID" value="NZ_JACHIW010000001.1"/>
</dbReference>
<dbReference type="Gene3D" id="2.70.98.10">
    <property type="match status" value="1"/>
</dbReference>
<dbReference type="GO" id="GO:0004034">
    <property type="term" value="F:aldose 1-epimerase activity"/>
    <property type="evidence" value="ECO:0007669"/>
    <property type="project" value="UniProtKB-EC"/>
</dbReference>
<accession>A0A840QGH2</accession>
<gene>
    <name evidence="2" type="ORF">BJ970_005382</name>
</gene>
<feature type="chain" id="PRO_5039709415" evidence="1">
    <location>
        <begin position="24"/>
        <end position="337"/>
    </location>
</feature>
<sequence>MRRITRRAALATAAGATTAVTLAGQTAAQPPGSAQTANGRLYEIRSERQRAVIAGVAATLLSWQVDGVELLLTHPADDVGEGYRGKTILPWPNRIDHGRYTFGGRELQVPINEPKRDAALHGLMSFVEWQPVRHDRDGVVLEYLLPPQYGYPFRLAFRIKYEVDATGVRSTLSAKNVGSTDAPFGTANHTYLAAGGDRIDDIVFELPADTYYLVNDRLIPTGTAPVGGTEYDFRSPRRIGSTEMDTAFTGLRRRPGGEAVVRLARPDGVTAELWVYPTHGYLQVYTDDSPPTDRPKRAGITVEPMTCAPNAFVTGDGLIVLRPGESHCGSWGYRIAD</sequence>
<dbReference type="InterPro" id="IPR014718">
    <property type="entry name" value="GH-type_carb-bd"/>
</dbReference>
<dbReference type="PANTHER" id="PTHR10091:SF0">
    <property type="entry name" value="GALACTOSE MUTAROTASE"/>
    <property type="match status" value="1"/>
</dbReference>
<keyword evidence="2" id="KW-0413">Isomerase</keyword>
<dbReference type="CDD" id="cd09022">
    <property type="entry name" value="Aldose_epim_Ec_YihR"/>
    <property type="match status" value="1"/>
</dbReference>
<proteinExistence type="predicted"/>
<keyword evidence="3" id="KW-1185">Reference proteome</keyword>
<comment type="caution">
    <text evidence="2">The sequence shown here is derived from an EMBL/GenBank/DDBJ whole genome shotgun (WGS) entry which is preliminary data.</text>
</comment>
<evidence type="ECO:0000313" key="2">
    <source>
        <dbReference type="EMBL" id="MBB5157848.1"/>
    </source>
</evidence>
<evidence type="ECO:0000256" key="1">
    <source>
        <dbReference type="SAM" id="SignalP"/>
    </source>
</evidence>
<feature type="signal peptide" evidence="1">
    <location>
        <begin position="1"/>
        <end position="23"/>
    </location>
</feature>
<dbReference type="InterPro" id="IPR008183">
    <property type="entry name" value="Aldose_1/G6P_1-epimerase"/>
</dbReference>
<name>A0A840QGH2_9PSEU</name>
<dbReference type="PROSITE" id="PS51318">
    <property type="entry name" value="TAT"/>
    <property type="match status" value="1"/>
</dbReference>
<reference evidence="2 3" key="1">
    <citation type="submission" date="2020-08" db="EMBL/GenBank/DDBJ databases">
        <title>Sequencing the genomes of 1000 actinobacteria strains.</title>
        <authorList>
            <person name="Klenk H.-P."/>
        </authorList>
    </citation>
    <scope>NUCLEOTIDE SEQUENCE [LARGE SCALE GENOMIC DNA]</scope>
    <source>
        <strain evidence="2 3">DSM 45584</strain>
    </source>
</reference>
<dbReference type="PANTHER" id="PTHR10091">
    <property type="entry name" value="ALDOSE-1-EPIMERASE"/>
    <property type="match status" value="1"/>
</dbReference>
<organism evidence="2 3">
    <name type="scientific">Saccharopolyspora phatthalungensis</name>
    <dbReference type="NCBI Taxonomy" id="664693"/>
    <lineage>
        <taxon>Bacteria</taxon>
        <taxon>Bacillati</taxon>
        <taxon>Actinomycetota</taxon>
        <taxon>Actinomycetes</taxon>
        <taxon>Pseudonocardiales</taxon>
        <taxon>Pseudonocardiaceae</taxon>
        <taxon>Saccharopolyspora</taxon>
    </lineage>
</organism>
<dbReference type="EMBL" id="JACHIW010000001">
    <property type="protein sequence ID" value="MBB5157848.1"/>
    <property type="molecule type" value="Genomic_DNA"/>
</dbReference>
<keyword evidence="1" id="KW-0732">Signal</keyword>
<dbReference type="AlphaFoldDB" id="A0A840QGH2"/>
<protein>
    <submittedName>
        <fullName evidence="2">Aldose 1-epimerase</fullName>
        <ecNumber evidence="2">5.1.3.3</ecNumber>
    </submittedName>
</protein>
<dbReference type="Proteomes" id="UP000584374">
    <property type="component" value="Unassembled WGS sequence"/>
</dbReference>
<dbReference type="EC" id="5.1.3.3" evidence="2"/>
<dbReference type="GO" id="GO:0006006">
    <property type="term" value="P:glucose metabolic process"/>
    <property type="evidence" value="ECO:0007669"/>
    <property type="project" value="TreeGrafter"/>
</dbReference>
<dbReference type="InterPro" id="IPR037480">
    <property type="entry name" value="YihR-like"/>
</dbReference>
<dbReference type="InterPro" id="IPR011013">
    <property type="entry name" value="Gal_mutarotase_sf_dom"/>
</dbReference>
<dbReference type="GO" id="GO:0033499">
    <property type="term" value="P:galactose catabolic process via UDP-galactose, Leloir pathway"/>
    <property type="evidence" value="ECO:0007669"/>
    <property type="project" value="TreeGrafter"/>
</dbReference>
<dbReference type="InterPro" id="IPR006311">
    <property type="entry name" value="TAT_signal"/>
</dbReference>
<dbReference type="SUPFAM" id="SSF74650">
    <property type="entry name" value="Galactose mutarotase-like"/>
    <property type="match status" value="1"/>
</dbReference>
<evidence type="ECO:0000313" key="3">
    <source>
        <dbReference type="Proteomes" id="UP000584374"/>
    </source>
</evidence>
<dbReference type="Pfam" id="PF01263">
    <property type="entry name" value="Aldose_epim"/>
    <property type="match status" value="1"/>
</dbReference>